<dbReference type="EMBL" id="JBFWIC010000001">
    <property type="protein sequence ID" value="MEZ0473159.1"/>
    <property type="molecule type" value="Genomic_DNA"/>
</dbReference>
<dbReference type="InterPro" id="IPR002048">
    <property type="entry name" value="EF_hand_dom"/>
</dbReference>
<dbReference type="Proteomes" id="UP001566331">
    <property type="component" value="Unassembled WGS sequence"/>
</dbReference>
<dbReference type="PROSITE" id="PS00018">
    <property type="entry name" value="EF_HAND_1"/>
    <property type="match status" value="3"/>
</dbReference>
<dbReference type="SMART" id="SM00054">
    <property type="entry name" value="EFh"/>
    <property type="match status" value="4"/>
</dbReference>
<dbReference type="PANTHER" id="PTHR10827:SF85">
    <property type="entry name" value="CALCIUM-BINDING PROTEIN"/>
    <property type="match status" value="1"/>
</dbReference>
<evidence type="ECO:0000313" key="4">
    <source>
        <dbReference type="EMBL" id="MEZ0473159.1"/>
    </source>
</evidence>
<gene>
    <name evidence="4" type="ORF">AB6713_00790</name>
</gene>
<dbReference type="Gene3D" id="1.10.238.10">
    <property type="entry name" value="EF-hand"/>
    <property type="match status" value="3"/>
</dbReference>
<feature type="compositionally biased region" description="Basic and acidic residues" evidence="1">
    <location>
        <begin position="67"/>
        <end position="79"/>
    </location>
</feature>
<keyword evidence="2" id="KW-0732">Signal</keyword>
<dbReference type="SUPFAM" id="SSF47473">
    <property type="entry name" value="EF-hand"/>
    <property type="match status" value="1"/>
</dbReference>
<dbReference type="PANTHER" id="PTHR10827">
    <property type="entry name" value="RETICULOCALBIN"/>
    <property type="match status" value="1"/>
</dbReference>
<reference evidence="4 5" key="1">
    <citation type="submission" date="2024-07" db="EMBL/GenBank/DDBJ databases">
        <title>Luteimonas salilacus sp. nov., isolated from the shore soil of Salt Lake in Tibet of China.</title>
        <authorList>
            <person name="Zhang X."/>
            <person name="Li A."/>
        </authorList>
    </citation>
    <scope>NUCLEOTIDE SEQUENCE [LARGE SCALE GENOMIC DNA]</scope>
    <source>
        <strain evidence="4 5">B3-2-R+30</strain>
    </source>
</reference>
<feature type="domain" description="EF-hand" evidence="3">
    <location>
        <begin position="166"/>
        <end position="201"/>
    </location>
</feature>
<dbReference type="Pfam" id="PF13202">
    <property type="entry name" value="EF-hand_5"/>
    <property type="match status" value="5"/>
</dbReference>
<feature type="chain" id="PRO_5045060710" evidence="2">
    <location>
        <begin position="21"/>
        <end position="224"/>
    </location>
</feature>
<evidence type="ECO:0000259" key="3">
    <source>
        <dbReference type="PROSITE" id="PS50222"/>
    </source>
</evidence>
<proteinExistence type="predicted"/>
<feature type="signal peptide" evidence="2">
    <location>
        <begin position="1"/>
        <end position="20"/>
    </location>
</feature>
<dbReference type="InterPro" id="IPR018247">
    <property type="entry name" value="EF_Hand_1_Ca_BS"/>
</dbReference>
<accession>A0ABV4HK91</accession>
<evidence type="ECO:0000256" key="1">
    <source>
        <dbReference type="SAM" id="MobiDB-lite"/>
    </source>
</evidence>
<name>A0ABV4HK91_9GAMM</name>
<dbReference type="InterPro" id="IPR011992">
    <property type="entry name" value="EF-hand-dom_pair"/>
</dbReference>
<feature type="domain" description="EF-hand" evidence="3">
    <location>
        <begin position="127"/>
        <end position="162"/>
    </location>
</feature>
<dbReference type="PROSITE" id="PS50222">
    <property type="entry name" value="EF_HAND_2"/>
    <property type="match status" value="2"/>
</dbReference>
<keyword evidence="5" id="KW-1185">Reference proteome</keyword>
<evidence type="ECO:0000256" key="2">
    <source>
        <dbReference type="SAM" id="SignalP"/>
    </source>
</evidence>
<evidence type="ECO:0000313" key="5">
    <source>
        <dbReference type="Proteomes" id="UP001566331"/>
    </source>
</evidence>
<sequence>MKSNRLFAATLLALGTFATAAAVAQPAAGEARPARMQLDSNGDGAIDRNEAAAHPRLAEMFDRLDKNGDGRIDAAERPRHGGKRMHGGRGHGHMGLDRIARLDADGDGRINRVELEQATAARKDGRGARFDLAQHFDAIDTDRDGQVARGELRAWHARQLPQRRAEMAERADQRFAAADLNGDGKLSRVEIEEKMPRLARSFAWMDESRDGFLSREELGPQRAH</sequence>
<comment type="caution">
    <text evidence="4">The sequence shown here is derived from an EMBL/GenBank/DDBJ whole genome shotgun (WGS) entry which is preliminary data.</text>
</comment>
<feature type="compositionally biased region" description="Basic residues" evidence="1">
    <location>
        <begin position="80"/>
        <end position="92"/>
    </location>
</feature>
<organism evidence="4 5">
    <name type="scientific">Luteimonas salinilitoris</name>
    <dbReference type="NCBI Taxonomy" id="3237697"/>
    <lineage>
        <taxon>Bacteria</taxon>
        <taxon>Pseudomonadati</taxon>
        <taxon>Pseudomonadota</taxon>
        <taxon>Gammaproteobacteria</taxon>
        <taxon>Lysobacterales</taxon>
        <taxon>Lysobacteraceae</taxon>
        <taxon>Luteimonas</taxon>
    </lineage>
</organism>
<protein>
    <submittedName>
        <fullName evidence="4">EF-hand domain-containing protein</fullName>
    </submittedName>
</protein>
<feature type="region of interest" description="Disordered" evidence="1">
    <location>
        <begin position="67"/>
        <end position="94"/>
    </location>
</feature>
<dbReference type="RefSeq" id="WP_370563278.1">
    <property type="nucleotide sequence ID" value="NZ_JBFWIB010000003.1"/>
</dbReference>